<evidence type="ECO:0000313" key="1">
    <source>
        <dbReference type="EMBL" id="MEJ2901773.1"/>
    </source>
</evidence>
<keyword evidence="2" id="KW-1185">Reference proteome</keyword>
<protein>
    <submittedName>
        <fullName evidence="1">DUF5007 domain-containing protein</fullName>
    </submittedName>
</protein>
<name>A0ABU8NKL3_9SPHI</name>
<comment type="caution">
    <text evidence="1">The sequence shown here is derived from an EMBL/GenBank/DDBJ whole genome shotgun (WGS) entry which is preliminary data.</text>
</comment>
<sequence>MKIIRYALILIVCASLAWVGCKKIPVGFIGETMYYKDSPFSIEQGNVKVVTSSLNLDGSTLPVLVKLLEVRKKGTSQKAEEFYAEHEVYVYKQPIDPDVDTTIAQVNAKREKKMLPPFEFLPSGQFLFNAGTAFLPARSEYEFDVEVSNESGTKVFKNIGEIHFRDPELFKPYAIAASWFNDNGVATDNGALSANPEMIIEKISDQGTNAIVKIVDQNGVPFNPKTGEIIKRGDRPTFESYAKFNPVTYTDTSMVCNFEITPFPIKRISGYGDFLMYYRIPSKFASLTTFPANHPPGTTFSINPRFGFQIKQLGTYLITIKLNGVIHK</sequence>
<dbReference type="RefSeq" id="WP_172660706.1">
    <property type="nucleotide sequence ID" value="NZ_CBFGNQ010000020.1"/>
</dbReference>
<evidence type="ECO:0000313" key="2">
    <source>
        <dbReference type="Proteomes" id="UP001378956"/>
    </source>
</evidence>
<dbReference type="Proteomes" id="UP001378956">
    <property type="component" value="Unassembled WGS sequence"/>
</dbReference>
<dbReference type="PROSITE" id="PS51257">
    <property type="entry name" value="PROKAR_LIPOPROTEIN"/>
    <property type="match status" value="1"/>
</dbReference>
<organism evidence="1 2">
    <name type="scientific">Pedobacter panaciterrae</name>
    <dbReference type="NCBI Taxonomy" id="363849"/>
    <lineage>
        <taxon>Bacteria</taxon>
        <taxon>Pseudomonadati</taxon>
        <taxon>Bacteroidota</taxon>
        <taxon>Sphingobacteriia</taxon>
        <taxon>Sphingobacteriales</taxon>
        <taxon>Sphingobacteriaceae</taxon>
        <taxon>Pedobacter</taxon>
    </lineage>
</organism>
<accession>A0ABU8NKL3</accession>
<gene>
    <name evidence="1" type="ORF">WAE58_05040</name>
</gene>
<dbReference type="EMBL" id="JBBEUB010000001">
    <property type="protein sequence ID" value="MEJ2901773.1"/>
    <property type="molecule type" value="Genomic_DNA"/>
</dbReference>
<reference evidence="1 2" key="1">
    <citation type="submission" date="2024-03" db="EMBL/GenBank/DDBJ databases">
        <title>Sequence of Lycoming College Course Isolates.</title>
        <authorList>
            <person name="Plotts O."/>
            <person name="Newman J."/>
        </authorList>
    </citation>
    <scope>NUCLEOTIDE SEQUENCE [LARGE SCALE GENOMIC DNA]</scope>
    <source>
        <strain evidence="1 2">CJB-3</strain>
    </source>
</reference>
<proteinExistence type="predicted"/>